<proteinExistence type="predicted"/>
<accession>A0AAW2W5H7</accession>
<gene>
    <name evidence="2" type="ORF">Sradi_0316000</name>
</gene>
<name>A0AAW2W5H7_SESRA</name>
<organism evidence="2">
    <name type="scientific">Sesamum radiatum</name>
    <name type="common">Black benniseed</name>
    <dbReference type="NCBI Taxonomy" id="300843"/>
    <lineage>
        <taxon>Eukaryota</taxon>
        <taxon>Viridiplantae</taxon>
        <taxon>Streptophyta</taxon>
        <taxon>Embryophyta</taxon>
        <taxon>Tracheophyta</taxon>
        <taxon>Spermatophyta</taxon>
        <taxon>Magnoliopsida</taxon>
        <taxon>eudicotyledons</taxon>
        <taxon>Gunneridae</taxon>
        <taxon>Pentapetalae</taxon>
        <taxon>asterids</taxon>
        <taxon>lamiids</taxon>
        <taxon>Lamiales</taxon>
        <taxon>Pedaliaceae</taxon>
        <taxon>Sesamum</taxon>
    </lineage>
</organism>
<sequence length="152" mass="17554">MTYARKYLFQRKDEKKIKEKEGLTTRRATGVVFCKKAEVRKREEEKMERAFEVGGYQETVGHVLRVGRPERMDDDTVTAAAWPPLPFAIITATRTCPFHQRRRHRFIKARKIKIKAMRIPLVRRPLPPPLGSPGSTLREKPQVSSLRVGGTE</sequence>
<evidence type="ECO:0000313" key="2">
    <source>
        <dbReference type="EMBL" id="KAL0436081.1"/>
    </source>
</evidence>
<feature type="region of interest" description="Disordered" evidence="1">
    <location>
        <begin position="123"/>
        <end position="152"/>
    </location>
</feature>
<reference evidence="2" key="2">
    <citation type="journal article" date="2024" name="Plant">
        <title>Genomic evolution and insights into agronomic trait innovations of Sesamum species.</title>
        <authorList>
            <person name="Miao H."/>
            <person name="Wang L."/>
            <person name="Qu L."/>
            <person name="Liu H."/>
            <person name="Sun Y."/>
            <person name="Le M."/>
            <person name="Wang Q."/>
            <person name="Wei S."/>
            <person name="Zheng Y."/>
            <person name="Lin W."/>
            <person name="Duan Y."/>
            <person name="Cao H."/>
            <person name="Xiong S."/>
            <person name="Wang X."/>
            <person name="Wei L."/>
            <person name="Li C."/>
            <person name="Ma Q."/>
            <person name="Ju M."/>
            <person name="Zhao R."/>
            <person name="Li G."/>
            <person name="Mu C."/>
            <person name="Tian Q."/>
            <person name="Mei H."/>
            <person name="Zhang T."/>
            <person name="Gao T."/>
            <person name="Zhang H."/>
        </authorList>
    </citation>
    <scope>NUCLEOTIDE SEQUENCE</scope>
    <source>
        <strain evidence="2">G02</strain>
    </source>
</reference>
<comment type="caution">
    <text evidence="2">The sequence shown here is derived from an EMBL/GenBank/DDBJ whole genome shotgun (WGS) entry which is preliminary data.</text>
</comment>
<reference evidence="2" key="1">
    <citation type="submission" date="2020-06" db="EMBL/GenBank/DDBJ databases">
        <authorList>
            <person name="Li T."/>
            <person name="Hu X."/>
            <person name="Zhang T."/>
            <person name="Song X."/>
            <person name="Zhang H."/>
            <person name="Dai N."/>
            <person name="Sheng W."/>
            <person name="Hou X."/>
            <person name="Wei L."/>
        </authorList>
    </citation>
    <scope>NUCLEOTIDE SEQUENCE</scope>
    <source>
        <strain evidence="2">G02</strain>
        <tissue evidence="2">Leaf</tissue>
    </source>
</reference>
<dbReference type="AlphaFoldDB" id="A0AAW2W5H7"/>
<dbReference type="EMBL" id="JACGWJ010000002">
    <property type="protein sequence ID" value="KAL0436081.1"/>
    <property type="molecule type" value="Genomic_DNA"/>
</dbReference>
<evidence type="ECO:0000256" key="1">
    <source>
        <dbReference type="SAM" id="MobiDB-lite"/>
    </source>
</evidence>
<protein>
    <submittedName>
        <fullName evidence="2">Uncharacterized protein</fullName>
    </submittedName>
</protein>